<proteinExistence type="predicted"/>
<organism evidence="1 2">
    <name type="scientific">Diphasiastrum complanatum</name>
    <name type="common">Issler's clubmoss</name>
    <name type="synonym">Lycopodium complanatum</name>
    <dbReference type="NCBI Taxonomy" id="34168"/>
    <lineage>
        <taxon>Eukaryota</taxon>
        <taxon>Viridiplantae</taxon>
        <taxon>Streptophyta</taxon>
        <taxon>Embryophyta</taxon>
        <taxon>Tracheophyta</taxon>
        <taxon>Lycopodiopsida</taxon>
        <taxon>Lycopodiales</taxon>
        <taxon>Lycopodiaceae</taxon>
        <taxon>Lycopodioideae</taxon>
        <taxon>Diphasiastrum</taxon>
    </lineage>
</organism>
<comment type="caution">
    <text evidence="1">The sequence shown here is derived from an EMBL/GenBank/DDBJ whole genome shotgun (WGS) entry which is preliminary data.</text>
</comment>
<dbReference type="EMBL" id="CM055098">
    <property type="protein sequence ID" value="KAJ7550265.1"/>
    <property type="molecule type" value="Genomic_DNA"/>
</dbReference>
<keyword evidence="2" id="KW-1185">Reference proteome</keyword>
<reference evidence="2" key="1">
    <citation type="journal article" date="2024" name="Proc. Natl. Acad. Sci. U.S.A.">
        <title>Extraordinary preservation of gene collinearity over three hundred million years revealed in homosporous lycophytes.</title>
        <authorList>
            <person name="Li C."/>
            <person name="Wickell D."/>
            <person name="Kuo L.Y."/>
            <person name="Chen X."/>
            <person name="Nie B."/>
            <person name="Liao X."/>
            <person name="Peng D."/>
            <person name="Ji J."/>
            <person name="Jenkins J."/>
            <person name="Williams M."/>
            <person name="Shu S."/>
            <person name="Plott C."/>
            <person name="Barry K."/>
            <person name="Rajasekar S."/>
            <person name="Grimwood J."/>
            <person name="Han X."/>
            <person name="Sun S."/>
            <person name="Hou Z."/>
            <person name="He W."/>
            <person name="Dai G."/>
            <person name="Sun C."/>
            <person name="Schmutz J."/>
            <person name="Leebens-Mack J.H."/>
            <person name="Li F.W."/>
            <person name="Wang L."/>
        </authorList>
    </citation>
    <scope>NUCLEOTIDE SEQUENCE [LARGE SCALE GENOMIC DNA]</scope>
    <source>
        <strain evidence="2">cv. PW_Plant_1</strain>
    </source>
</reference>
<gene>
    <name evidence="1" type="ORF">O6H91_07G091200</name>
</gene>
<protein>
    <submittedName>
        <fullName evidence="1">Uncharacterized protein</fullName>
    </submittedName>
</protein>
<dbReference type="Proteomes" id="UP001162992">
    <property type="component" value="Chromosome 7"/>
</dbReference>
<sequence length="405" mass="44905">MSTIQVQAVKATGIGLPRDCTQQENEGDSEEVSALSSSGSDYEDGPFEDSENESDACDSRNHRQKKCSAVDQVLWSELSSVIAEAGDLKKLKLDHYKAYLRKYGLRLTGVKAVLLDRIQEHLDIKNGQGEAKYKRSDFSIKCTGDVCQGDVILFEQKVYEKFDIASRSARGTCLGKRLVAGRVVKESYGAAKQQHTFTIEILWSCGPKKLPPMHPLLVKGRNLYRLETYRKPWVNEAERKAILDEKHARGNVARAMRAAAKTGFTSRPALKPITNGVIEDTRSKISYLLKEKAAEQACSQRSFICNGNETGALHFGPTALSAYNTLKGSTPNVLFQSYTVQNVLHPIQASSSSSISLVGAELVCPSCRNPAARQCTSRLCYHCCKESGKSCERHIERQMGRFNLR</sequence>
<evidence type="ECO:0000313" key="1">
    <source>
        <dbReference type="EMBL" id="KAJ7550265.1"/>
    </source>
</evidence>
<evidence type="ECO:0000313" key="2">
    <source>
        <dbReference type="Proteomes" id="UP001162992"/>
    </source>
</evidence>
<accession>A0ACC2D813</accession>
<name>A0ACC2D813_DIPCM</name>